<dbReference type="WBParaSite" id="scaffold7612_cov156.g12235">
    <property type="protein sequence ID" value="scaffold7612_cov156.g12235"/>
    <property type="gene ID" value="scaffold7612_cov156.g12235"/>
</dbReference>
<evidence type="ECO:0000313" key="1">
    <source>
        <dbReference type="Proteomes" id="UP000887561"/>
    </source>
</evidence>
<dbReference type="AlphaFoldDB" id="A0A915N7L1"/>
<reference evidence="2" key="1">
    <citation type="submission" date="2022-11" db="UniProtKB">
        <authorList>
            <consortium name="WormBaseParasite"/>
        </authorList>
    </citation>
    <scope>IDENTIFICATION</scope>
</reference>
<dbReference type="Proteomes" id="UP000887561">
    <property type="component" value="Unplaced"/>
</dbReference>
<sequence length="73" mass="8695">MFQEEVDDFLIPMEEEYSLDSCQDFFSNFEKEKQGSFILQEPLKNPTALEKRQKSEVEVNEYLRDAKIKSVRV</sequence>
<evidence type="ECO:0000313" key="2">
    <source>
        <dbReference type="WBParaSite" id="scaffold7612_cov156.g12235"/>
    </source>
</evidence>
<protein>
    <submittedName>
        <fullName evidence="2">Uncharacterized protein</fullName>
    </submittedName>
</protein>
<keyword evidence="1" id="KW-1185">Reference proteome</keyword>
<accession>A0A915N7L1</accession>
<organism evidence="1 2">
    <name type="scientific">Meloidogyne javanica</name>
    <name type="common">Root-knot nematode worm</name>
    <dbReference type="NCBI Taxonomy" id="6303"/>
    <lineage>
        <taxon>Eukaryota</taxon>
        <taxon>Metazoa</taxon>
        <taxon>Ecdysozoa</taxon>
        <taxon>Nematoda</taxon>
        <taxon>Chromadorea</taxon>
        <taxon>Rhabditida</taxon>
        <taxon>Tylenchina</taxon>
        <taxon>Tylenchomorpha</taxon>
        <taxon>Tylenchoidea</taxon>
        <taxon>Meloidogynidae</taxon>
        <taxon>Meloidogyninae</taxon>
        <taxon>Meloidogyne</taxon>
        <taxon>Meloidogyne incognita group</taxon>
    </lineage>
</organism>
<proteinExistence type="predicted"/>
<name>A0A915N7L1_MELJA</name>